<keyword evidence="3" id="KW-1185">Reference proteome</keyword>
<dbReference type="EMBL" id="JANPWB010000004">
    <property type="protein sequence ID" value="KAJ1194517.1"/>
    <property type="molecule type" value="Genomic_DNA"/>
</dbReference>
<sequence>MSELTEGVVWPPESRAPWSGGPSTGDGSAGRESGTPQRPSDGRWGPLMPGDPPLNDCGRPDPSCGDRGSRVSLASYVMIASRSLA</sequence>
<evidence type="ECO:0000256" key="1">
    <source>
        <dbReference type="SAM" id="MobiDB-lite"/>
    </source>
</evidence>
<evidence type="ECO:0000313" key="2">
    <source>
        <dbReference type="EMBL" id="KAJ1194517.1"/>
    </source>
</evidence>
<accession>A0AAV7V114</accession>
<protein>
    <submittedName>
        <fullName evidence="2">Uncharacterized protein</fullName>
    </submittedName>
</protein>
<feature type="region of interest" description="Disordered" evidence="1">
    <location>
        <begin position="1"/>
        <end position="69"/>
    </location>
</feature>
<dbReference type="AlphaFoldDB" id="A0AAV7V114"/>
<comment type="caution">
    <text evidence="2">The sequence shown here is derived from an EMBL/GenBank/DDBJ whole genome shotgun (WGS) entry which is preliminary data.</text>
</comment>
<evidence type="ECO:0000313" key="3">
    <source>
        <dbReference type="Proteomes" id="UP001066276"/>
    </source>
</evidence>
<proteinExistence type="predicted"/>
<name>A0AAV7V114_PLEWA</name>
<organism evidence="2 3">
    <name type="scientific">Pleurodeles waltl</name>
    <name type="common">Iberian ribbed newt</name>
    <dbReference type="NCBI Taxonomy" id="8319"/>
    <lineage>
        <taxon>Eukaryota</taxon>
        <taxon>Metazoa</taxon>
        <taxon>Chordata</taxon>
        <taxon>Craniata</taxon>
        <taxon>Vertebrata</taxon>
        <taxon>Euteleostomi</taxon>
        <taxon>Amphibia</taxon>
        <taxon>Batrachia</taxon>
        <taxon>Caudata</taxon>
        <taxon>Salamandroidea</taxon>
        <taxon>Salamandridae</taxon>
        <taxon>Pleurodelinae</taxon>
        <taxon>Pleurodeles</taxon>
    </lineage>
</organism>
<reference evidence="2" key="1">
    <citation type="journal article" date="2022" name="bioRxiv">
        <title>Sequencing and chromosome-scale assembly of the giantPleurodeles waltlgenome.</title>
        <authorList>
            <person name="Brown T."/>
            <person name="Elewa A."/>
            <person name="Iarovenko S."/>
            <person name="Subramanian E."/>
            <person name="Araus A.J."/>
            <person name="Petzold A."/>
            <person name="Susuki M."/>
            <person name="Suzuki K.-i.T."/>
            <person name="Hayashi T."/>
            <person name="Toyoda A."/>
            <person name="Oliveira C."/>
            <person name="Osipova E."/>
            <person name="Leigh N.D."/>
            <person name="Simon A."/>
            <person name="Yun M.H."/>
        </authorList>
    </citation>
    <scope>NUCLEOTIDE SEQUENCE</scope>
    <source>
        <strain evidence="2">20211129_DDA</strain>
        <tissue evidence="2">Liver</tissue>
    </source>
</reference>
<gene>
    <name evidence="2" type="ORF">NDU88_003805</name>
</gene>
<dbReference type="Proteomes" id="UP001066276">
    <property type="component" value="Chromosome 2_2"/>
</dbReference>